<feature type="transmembrane region" description="Helical" evidence="1">
    <location>
        <begin position="352"/>
        <end position="372"/>
    </location>
</feature>
<sequence length="408" mass="46487">MPFPQNSGGYDLYEWRDEHAPSRVSIKSAAELIRRRTDWRLGIIVAPFDTEDSIPDLDELANGFGIPREFRDERENGVTHSFGTRVNGDGSESIWLHFLGEMPSQQLDDPISRWIHFGFFMTWTPCKVADGDRQKHFPWAEKLTLVVFEPPAPLLEMISSRLLVDKSKWSEALEDPYVLLDMAFHAWYQRIEEASWEMTFRTRDVEKTVFNEARMMQGPQPRLPEIDLTLAHAIAKNAIYRLEGLDAILRCLELAVQFHELFHSTRLRSLSSQSRIKNVIDLSFHIQSMYDSKLVRYDSRSMRILSVLGVVFLPLSTVSTIFGTQFFTAVPEAVGFDGATVPSYMVVNSKFWLLWAVSLPLTLTIILGWLAWESGGTFGQGLRKLLGRRGRQLGPASVFVAGGSLDKR</sequence>
<evidence type="ECO:0000256" key="1">
    <source>
        <dbReference type="SAM" id="Phobius"/>
    </source>
</evidence>
<proteinExistence type="predicted"/>
<keyword evidence="1" id="KW-1133">Transmembrane helix</keyword>
<evidence type="ECO:0000313" key="3">
    <source>
        <dbReference type="Proteomes" id="UP001283341"/>
    </source>
</evidence>
<dbReference type="AlphaFoldDB" id="A0AAE0MAS9"/>
<organism evidence="2 3">
    <name type="scientific">Apodospora peruviana</name>
    <dbReference type="NCBI Taxonomy" id="516989"/>
    <lineage>
        <taxon>Eukaryota</taxon>
        <taxon>Fungi</taxon>
        <taxon>Dikarya</taxon>
        <taxon>Ascomycota</taxon>
        <taxon>Pezizomycotina</taxon>
        <taxon>Sordariomycetes</taxon>
        <taxon>Sordariomycetidae</taxon>
        <taxon>Sordariales</taxon>
        <taxon>Lasiosphaeriaceae</taxon>
        <taxon>Apodospora</taxon>
    </lineage>
</organism>
<comment type="caution">
    <text evidence="2">The sequence shown here is derived from an EMBL/GenBank/DDBJ whole genome shotgun (WGS) entry which is preliminary data.</text>
</comment>
<evidence type="ECO:0000313" key="2">
    <source>
        <dbReference type="EMBL" id="KAK3324843.1"/>
    </source>
</evidence>
<dbReference type="Gene3D" id="1.20.58.340">
    <property type="entry name" value="Magnesium transport protein CorA, transmembrane region"/>
    <property type="match status" value="1"/>
</dbReference>
<name>A0AAE0MAS9_9PEZI</name>
<reference evidence="2" key="1">
    <citation type="journal article" date="2023" name="Mol. Phylogenet. Evol.">
        <title>Genome-scale phylogeny and comparative genomics of the fungal order Sordariales.</title>
        <authorList>
            <person name="Hensen N."/>
            <person name="Bonometti L."/>
            <person name="Westerberg I."/>
            <person name="Brannstrom I.O."/>
            <person name="Guillou S."/>
            <person name="Cros-Aarteil S."/>
            <person name="Calhoun S."/>
            <person name="Haridas S."/>
            <person name="Kuo A."/>
            <person name="Mondo S."/>
            <person name="Pangilinan J."/>
            <person name="Riley R."/>
            <person name="LaButti K."/>
            <person name="Andreopoulos B."/>
            <person name="Lipzen A."/>
            <person name="Chen C."/>
            <person name="Yan M."/>
            <person name="Daum C."/>
            <person name="Ng V."/>
            <person name="Clum A."/>
            <person name="Steindorff A."/>
            <person name="Ohm R.A."/>
            <person name="Martin F."/>
            <person name="Silar P."/>
            <person name="Natvig D.O."/>
            <person name="Lalanne C."/>
            <person name="Gautier V."/>
            <person name="Ament-Velasquez S.L."/>
            <person name="Kruys A."/>
            <person name="Hutchinson M.I."/>
            <person name="Powell A.J."/>
            <person name="Barry K."/>
            <person name="Miller A.N."/>
            <person name="Grigoriev I.V."/>
            <person name="Debuchy R."/>
            <person name="Gladieux P."/>
            <person name="Hiltunen Thoren M."/>
            <person name="Johannesson H."/>
        </authorList>
    </citation>
    <scope>NUCLEOTIDE SEQUENCE</scope>
    <source>
        <strain evidence="2">CBS 118394</strain>
    </source>
</reference>
<keyword evidence="3" id="KW-1185">Reference proteome</keyword>
<gene>
    <name evidence="2" type="ORF">B0H66DRAFT_587731</name>
</gene>
<protein>
    <submittedName>
        <fullName evidence="2">Uncharacterized protein</fullName>
    </submittedName>
</protein>
<dbReference type="Proteomes" id="UP001283341">
    <property type="component" value="Unassembled WGS sequence"/>
</dbReference>
<keyword evidence="1" id="KW-0812">Transmembrane</keyword>
<reference evidence="2" key="2">
    <citation type="submission" date="2023-06" db="EMBL/GenBank/DDBJ databases">
        <authorList>
            <consortium name="Lawrence Berkeley National Laboratory"/>
            <person name="Haridas S."/>
            <person name="Hensen N."/>
            <person name="Bonometti L."/>
            <person name="Westerberg I."/>
            <person name="Brannstrom I.O."/>
            <person name="Guillou S."/>
            <person name="Cros-Aarteil S."/>
            <person name="Calhoun S."/>
            <person name="Kuo A."/>
            <person name="Mondo S."/>
            <person name="Pangilinan J."/>
            <person name="Riley R."/>
            <person name="Labutti K."/>
            <person name="Andreopoulos B."/>
            <person name="Lipzen A."/>
            <person name="Chen C."/>
            <person name="Yanf M."/>
            <person name="Daum C."/>
            <person name="Ng V."/>
            <person name="Clum A."/>
            <person name="Steindorff A."/>
            <person name="Ohm R."/>
            <person name="Martin F."/>
            <person name="Silar P."/>
            <person name="Natvig D."/>
            <person name="Lalanne C."/>
            <person name="Gautier V."/>
            <person name="Ament-Velasquez S.L."/>
            <person name="Kruys A."/>
            <person name="Hutchinson M.I."/>
            <person name="Powell A.J."/>
            <person name="Barry K."/>
            <person name="Miller A.N."/>
            <person name="Grigoriev I.V."/>
            <person name="Debuchy R."/>
            <person name="Gladieux P."/>
            <person name="Thoren M.H."/>
            <person name="Johannesson H."/>
        </authorList>
    </citation>
    <scope>NUCLEOTIDE SEQUENCE</scope>
    <source>
        <strain evidence="2">CBS 118394</strain>
    </source>
</reference>
<dbReference type="EMBL" id="JAUEDM010000002">
    <property type="protein sequence ID" value="KAK3324843.1"/>
    <property type="molecule type" value="Genomic_DNA"/>
</dbReference>
<accession>A0AAE0MAS9</accession>
<feature type="transmembrane region" description="Helical" evidence="1">
    <location>
        <begin position="304"/>
        <end position="327"/>
    </location>
</feature>
<keyword evidence="1" id="KW-0472">Membrane</keyword>